<dbReference type="Gene3D" id="3.30.40.10">
    <property type="entry name" value="Zinc/RING finger domain, C3HC4 (zinc finger)"/>
    <property type="match status" value="1"/>
</dbReference>
<name>A0A6C0DEI6_9ZZZZ</name>
<dbReference type="SMART" id="SM00184">
    <property type="entry name" value="RING"/>
    <property type="match status" value="1"/>
</dbReference>
<dbReference type="InterPro" id="IPR013083">
    <property type="entry name" value="Znf_RING/FYVE/PHD"/>
</dbReference>
<protein>
    <recommendedName>
        <fullName evidence="4">RING-type domain-containing protein</fullName>
    </recommendedName>
</protein>
<evidence type="ECO:0000256" key="3">
    <source>
        <dbReference type="ARBA" id="ARBA00022833"/>
    </source>
</evidence>
<feature type="domain" description="RING-type" evidence="4">
    <location>
        <begin position="230"/>
        <end position="274"/>
    </location>
</feature>
<dbReference type="PROSITE" id="PS50089">
    <property type="entry name" value="ZF_RING_2"/>
    <property type="match status" value="1"/>
</dbReference>
<evidence type="ECO:0000313" key="5">
    <source>
        <dbReference type="EMBL" id="QHT15358.1"/>
    </source>
</evidence>
<evidence type="ECO:0000259" key="4">
    <source>
        <dbReference type="PROSITE" id="PS50089"/>
    </source>
</evidence>
<sequence length="296" mass="34207">MSETNILETRVIDLTNDAASNRVSVPDFSRILTSNRRNPACSFCECPGHNIRTCRHPDREKLHECAQFMYLTTCHYLQRFPNTERTHKMWLDNLSTSEYKILAKLNRLETDSKTTRPQYQEILHEHYIQYAEEELHNVTSTNATTILLLYIEILLRGLVTDIDSMIYAVTKLTMIIKNSGRHLMDMPRFRYWLGNHMDNYYGFRQLRENRKQKPTMTHTPSLATDVDAECPICYTEMTNDSMVQLGCAHSFCGDCIIGQIKSSRKPTSECGLCRATISECRSTSKKLLQKLSSSIV</sequence>
<dbReference type="AlphaFoldDB" id="A0A6C0DEI6"/>
<keyword evidence="2" id="KW-0863">Zinc-finger</keyword>
<dbReference type="Pfam" id="PF13639">
    <property type="entry name" value="zf-RING_2"/>
    <property type="match status" value="1"/>
</dbReference>
<dbReference type="InterPro" id="IPR017907">
    <property type="entry name" value="Znf_RING_CS"/>
</dbReference>
<proteinExistence type="predicted"/>
<reference evidence="5" key="1">
    <citation type="journal article" date="2020" name="Nature">
        <title>Giant virus diversity and host interactions through global metagenomics.</title>
        <authorList>
            <person name="Schulz F."/>
            <person name="Roux S."/>
            <person name="Paez-Espino D."/>
            <person name="Jungbluth S."/>
            <person name="Walsh D.A."/>
            <person name="Denef V.J."/>
            <person name="McMahon K.D."/>
            <person name="Konstantinidis K.T."/>
            <person name="Eloe-Fadrosh E.A."/>
            <person name="Kyrpides N.C."/>
            <person name="Woyke T."/>
        </authorList>
    </citation>
    <scope>NUCLEOTIDE SEQUENCE</scope>
    <source>
        <strain evidence="5">GVMAG-M-3300023174-144</strain>
    </source>
</reference>
<accession>A0A6C0DEI6</accession>
<evidence type="ECO:0000256" key="1">
    <source>
        <dbReference type="ARBA" id="ARBA00022723"/>
    </source>
</evidence>
<dbReference type="EMBL" id="MN739607">
    <property type="protein sequence ID" value="QHT15358.1"/>
    <property type="molecule type" value="Genomic_DNA"/>
</dbReference>
<dbReference type="SUPFAM" id="SSF57850">
    <property type="entry name" value="RING/U-box"/>
    <property type="match status" value="1"/>
</dbReference>
<evidence type="ECO:0000256" key="2">
    <source>
        <dbReference type="ARBA" id="ARBA00022771"/>
    </source>
</evidence>
<dbReference type="GO" id="GO:0008270">
    <property type="term" value="F:zinc ion binding"/>
    <property type="evidence" value="ECO:0007669"/>
    <property type="project" value="UniProtKB-KW"/>
</dbReference>
<keyword evidence="3" id="KW-0862">Zinc</keyword>
<dbReference type="PROSITE" id="PS00518">
    <property type="entry name" value="ZF_RING_1"/>
    <property type="match status" value="1"/>
</dbReference>
<organism evidence="5">
    <name type="scientific">viral metagenome</name>
    <dbReference type="NCBI Taxonomy" id="1070528"/>
    <lineage>
        <taxon>unclassified sequences</taxon>
        <taxon>metagenomes</taxon>
        <taxon>organismal metagenomes</taxon>
    </lineage>
</organism>
<dbReference type="InterPro" id="IPR001841">
    <property type="entry name" value="Znf_RING"/>
</dbReference>
<keyword evidence="1" id="KW-0479">Metal-binding</keyword>